<evidence type="ECO:0000256" key="1">
    <source>
        <dbReference type="ARBA" id="ARBA00004370"/>
    </source>
</evidence>
<evidence type="ECO:0000256" key="6">
    <source>
        <dbReference type="RuleBase" id="RU363076"/>
    </source>
</evidence>
<keyword evidence="4 6" id="KW-1133">Transmembrane helix</keyword>
<evidence type="ECO:0000256" key="5">
    <source>
        <dbReference type="ARBA" id="ARBA00023136"/>
    </source>
</evidence>
<keyword evidence="3 6" id="KW-0812">Transmembrane</keyword>
<evidence type="ECO:0000313" key="7">
    <source>
        <dbReference type="EMBL" id="KTD24716.1"/>
    </source>
</evidence>
<dbReference type="PANTHER" id="PTHR23427">
    <property type="entry name" value="SURFEIT LOCUS PROTEIN"/>
    <property type="match status" value="1"/>
</dbReference>
<evidence type="ECO:0000256" key="4">
    <source>
        <dbReference type="ARBA" id="ARBA00022989"/>
    </source>
</evidence>
<evidence type="ECO:0000256" key="3">
    <source>
        <dbReference type="ARBA" id="ARBA00022692"/>
    </source>
</evidence>
<dbReference type="Proteomes" id="UP000054869">
    <property type="component" value="Unassembled WGS sequence"/>
</dbReference>
<dbReference type="Pfam" id="PF02104">
    <property type="entry name" value="SURF1"/>
    <property type="match status" value="1"/>
</dbReference>
<evidence type="ECO:0000313" key="8">
    <source>
        <dbReference type="Proteomes" id="UP000054869"/>
    </source>
</evidence>
<comment type="subcellular location">
    <subcellularLocation>
        <location evidence="6">Cell membrane</location>
        <topology evidence="6">Multi-pass membrane protein</topology>
    </subcellularLocation>
    <subcellularLocation>
        <location evidence="1">Membrane</location>
    </subcellularLocation>
</comment>
<comment type="caution">
    <text evidence="6">Lacks conserved residue(s) required for the propagation of feature annotation.</text>
</comment>
<keyword evidence="8" id="KW-1185">Reference proteome</keyword>
<gene>
    <name evidence="7" type="ORF">Llan_0410</name>
</gene>
<dbReference type="EMBL" id="LNYI01000009">
    <property type="protein sequence ID" value="KTD24716.1"/>
    <property type="molecule type" value="Genomic_DNA"/>
</dbReference>
<keyword evidence="5 6" id="KW-0472">Membrane</keyword>
<reference evidence="7 8" key="1">
    <citation type="submission" date="2015-11" db="EMBL/GenBank/DDBJ databases">
        <title>Genomic analysis of 38 Legionella species identifies large and diverse effector repertoires.</title>
        <authorList>
            <person name="Burstein D."/>
            <person name="Amaro F."/>
            <person name="Zusman T."/>
            <person name="Lifshitz Z."/>
            <person name="Cohen O."/>
            <person name="Gilbert J.A."/>
            <person name="Pupko T."/>
            <person name="Shuman H.A."/>
            <person name="Segal G."/>
        </authorList>
    </citation>
    <scope>NUCLEOTIDE SEQUENCE [LARGE SCALE GENOMIC DNA]</scope>
    <source>
        <strain evidence="7 8">ATCC 49751</strain>
    </source>
</reference>
<feature type="transmembrane region" description="Helical" evidence="6">
    <location>
        <begin position="216"/>
        <end position="235"/>
    </location>
</feature>
<dbReference type="eggNOG" id="COG3346">
    <property type="taxonomic scope" value="Bacteria"/>
</dbReference>
<keyword evidence="6" id="KW-1003">Cell membrane</keyword>
<dbReference type="STRING" id="45067.Llan_0410"/>
<dbReference type="CDD" id="cd06662">
    <property type="entry name" value="SURF1"/>
    <property type="match status" value="1"/>
</dbReference>
<dbReference type="InterPro" id="IPR002994">
    <property type="entry name" value="Surf1/Shy1"/>
</dbReference>
<protein>
    <recommendedName>
        <fullName evidence="6">SURF1-like protein</fullName>
    </recommendedName>
</protein>
<evidence type="ECO:0000256" key="2">
    <source>
        <dbReference type="ARBA" id="ARBA00007165"/>
    </source>
</evidence>
<comment type="similarity">
    <text evidence="2 6">Belongs to the SURF1 family.</text>
</comment>
<dbReference type="OrthoDB" id="9789940at2"/>
<dbReference type="PATRIC" id="fig|45067.4.peg.432"/>
<dbReference type="PROSITE" id="PS50895">
    <property type="entry name" value="SURF1"/>
    <property type="match status" value="1"/>
</dbReference>
<dbReference type="AlphaFoldDB" id="A0A0W0VX52"/>
<name>A0A0W0VX52_9GAMM</name>
<dbReference type="RefSeq" id="WP_028373742.1">
    <property type="nucleotide sequence ID" value="NZ_CAAAJD010000024.1"/>
</dbReference>
<dbReference type="PANTHER" id="PTHR23427:SF2">
    <property type="entry name" value="SURFEIT LOCUS PROTEIN 1"/>
    <property type="match status" value="1"/>
</dbReference>
<comment type="caution">
    <text evidence="7">The sequence shown here is derived from an EMBL/GenBank/DDBJ whole genome shotgun (WGS) entry which is preliminary data.</text>
</comment>
<proteinExistence type="inferred from homology"/>
<accession>A0A0W0VX52</accession>
<dbReference type="GO" id="GO:0005886">
    <property type="term" value="C:plasma membrane"/>
    <property type="evidence" value="ECO:0007669"/>
    <property type="project" value="UniProtKB-SubCell"/>
</dbReference>
<sequence>MLSLTCFNYRFTPNWKMVLLSTLLVLLFMRLGYWQLQRAEEKKQLLSVQASFAKQAPISWTEGTVMPKQYQRISVKGTFLPETILLDNQFYQHQFGYDIINPLLLPSGSIVLVDRGWIVGDSMRQKFPVPEIPSLPLKLIGNAYFPSTKTWVLGQEAEKKEEHLTIIERIDTKSISKFLHKPVYPFIIRLDKEEGHGYIRDWPVVTMSPERHHAYAFQWFAMAFAILVLFIALNLKKIHENGKP</sequence>
<organism evidence="7 8">
    <name type="scientific">Legionella lansingensis</name>
    <dbReference type="NCBI Taxonomy" id="45067"/>
    <lineage>
        <taxon>Bacteria</taxon>
        <taxon>Pseudomonadati</taxon>
        <taxon>Pseudomonadota</taxon>
        <taxon>Gammaproteobacteria</taxon>
        <taxon>Legionellales</taxon>
        <taxon>Legionellaceae</taxon>
        <taxon>Legionella</taxon>
    </lineage>
</organism>
<dbReference type="InterPro" id="IPR045214">
    <property type="entry name" value="Surf1/Surf4"/>
</dbReference>